<dbReference type="EMBL" id="CM056743">
    <property type="protein sequence ID" value="KAJ8673809.1"/>
    <property type="molecule type" value="Genomic_DNA"/>
</dbReference>
<accession>A0ACC2NRC2</accession>
<protein>
    <submittedName>
        <fullName evidence="1">Uncharacterized protein</fullName>
    </submittedName>
</protein>
<name>A0ACC2NRC2_9HYME</name>
<gene>
    <name evidence="1" type="ORF">QAD02_005071</name>
</gene>
<keyword evidence="2" id="KW-1185">Reference proteome</keyword>
<proteinExistence type="predicted"/>
<reference evidence="1" key="1">
    <citation type="submission" date="2023-04" db="EMBL/GenBank/DDBJ databases">
        <title>A chromosome-level genome assembly of the parasitoid wasp Eretmocerus hayati.</title>
        <authorList>
            <person name="Zhong Y."/>
            <person name="Liu S."/>
            <person name="Liu Y."/>
        </authorList>
    </citation>
    <scope>NUCLEOTIDE SEQUENCE</scope>
    <source>
        <strain evidence="1">ZJU_SS_LIU_2023</strain>
    </source>
</reference>
<dbReference type="Proteomes" id="UP001239111">
    <property type="component" value="Chromosome 3"/>
</dbReference>
<evidence type="ECO:0000313" key="1">
    <source>
        <dbReference type="EMBL" id="KAJ8673809.1"/>
    </source>
</evidence>
<sequence>MYHPIHQSPRKFHPPKQDNLLNQSIYAPVCKEDKIVVVGASKGESLEIACRVEADPPAHSFRWKFNNSGETLELPPKRYSVEPRDGLSVLTYVLSSELDYGILSCWAENVVGAQAKPCLFQLIAAGKPFPVRNCTLANQTYTSVEVKCYAGYDGGLTQEFVLEVYRGDIDSLPDSKPLYNVSAKDEPVFVLTGLQESAEDGVHVVVYAVNSKGRSTPVVLSEVTFRDAERRTGELT</sequence>
<organism evidence="1 2">
    <name type="scientific">Eretmocerus hayati</name>
    <dbReference type="NCBI Taxonomy" id="131215"/>
    <lineage>
        <taxon>Eukaryota</taxon>
        <taxon>Metazoa</taxon>
        <taxon>Ecdysozoa</taxon>
        <taxon>Arthropoda</taxon>
        <taxon>Hexapoda</taxon>
        <taxon>Insecta</taxon>
        <taxon>Pterygota</taxon>
        <taxon>Neoptera</taxon>
        <taxon>Endopterygota</taxon>
        <taxon>Hymenoptera</taxon>
        <taxon>Apocrita</taxon>
        <taxon>Proctotrupomorpha</taxon>
        <taxon>Chalcidoidea</taxon>
        <taxon>Aphelinidae</taxon>
        <taxon>Aphelininae</taxon>
        <taxon>Eretmocerus</taxon>
    </lineage>
</organism>
<evidence type="ECO:0000313" key="2">
    <source>
        <dbReference type="Proteomes" id="UP001239111"/>
    </source>
</evidence>
<comment type="caution">
    <text evidence="1">The sequence shown here is derived from an EMBL/GenBank/DDBJ whole genome shotgun (WGS) entry which is preliminary data.</text>
</comment>